<evidence type="ECO:0000256" key="1">
    <source>
        <dbReference type="SAM" id="MobiDB-lite"/>
    </source>
</evidence>
<keyword evidence="3" id="KW-1185">Reference proteome</keyword>
<accession>A0A091D827</accession>
<gene>
    <name evidence="2" type="ORF">H920_12217</name>
</gene>
<dbReference type="AlphaFoldDB" id="A0A091D827"/>
<proteinExistence type="predicted"/>
<reference evidence="2 3" key="1">
    <citation type="submission" date="2013-11" db="EMBL/GenBank/DDBJ databases">
        <title>The Damaraland mole rat (Fukomys damarensis) genome and evolution of African mole rats.</title>
        <authorList>
            <person name="Gladyshev V.N."/>
            <person name="Fang X."/>
        </authorList>
    </citation>
    <scope>NUCLEOTIDE SEQUENCE [LARGE SCALE GENOMIC DNA]</scope>
    <source>
        <tissue evidence="2">Liver</tissue>
    </source>
</reference>
<feature type="region of interest" description="Disordered" evidence="1">
    <location>
        <begin position="90"/>
        <end position="110"/>
    </location>
</feature>
<protein>
    <submittedName>
        <fullName evidence="2">Uncharacterized protein</fullName>
    </submittedName>
</protein>
<organism evidence="2 3">
    <name type="scientific">Fukomys damarensis</name>
    <name type="common">Damaraland mole rat</name>
    <name type="synonym">Cryptomys damarensis</name>
    <dbReference type="NCBI Taxonomy" id="885580"/>
    <lineage>
        <taxon>Eukaryota</taxon>
        <taxon>Metazoa</taxon>
        <taxon>Chordata</taxon>
        <taxon>Craniata</taxon>
        <taxon>Vertebrata</taxon>
        <taxon>Euteleostomi</taxon>
        <taxon>Mammalia</taxon>
        <taxon>Eutheria</taxon>
        <taxon>Euarchontoglires</taxon>
        <taxon>Glires</taxon>
        <taxon>Rodentia</taxon>
        <taxon>Hystricomorpha</taxon>
        <taxon>Bathyergidae</taxon>
        <taxon>Fukomys</taxon>
    </lineage>
</organism>
<dbReference type="Proteomes" id="UP000028990">
    <property type="component" value="Unassembled WGS sequence"/>
</dbReference>
<sequence>MLCAAETSSTIPQVWSLWDAKSLDTGGLYRRCSNDRKIGYASRKRKQRQSIASVRSRPHKIIVTSLGLQICQICSPCPVPLENVPPKRVEKRSFANEQHGAHGCRRGEDR</sequence>
<dbReference type="EMBL" id="KN123186">
    <property type="protein sequence ID" value="KFO26430.1"/>
    <property type="molecule type" value="Genomic_DNA"/>
</dbReference>
<name>A0A091D827_FUKDA</name>
<evidence type="ECO:0000313" key="3">
    <source>
        <dbReference type="Proteomes" id="UP000028990"/>
    </source>
</evidence>
<evidence type="ECO:0000313" key="2">
    <source>
        <dbReference type="EMBL" id="KFO26430.1"/>
    </source>
</evidence>